<dbReference type="GO" id="GO:0003724">
    <property type="term" value="F:RNA helicase activity"/>
    <property type="evidence" value="ECO:0007669"/>
    <property type="project" value="TreeGrafter"/>
</dbReference>
<sequence>MSETLELAPALAQEWQAAGYQQATAIQKLIMGPLAQGQSLVAISPTGSGKTLAYLLPVLGKLQAGQGLQALILAPSQELAKQIAGVAQTWGRHLDLKVQLVVGGANFKRQQEALKAKPEIIVATPGRFLELANQTRKLKVHQVRYLILDEADYLLQAEHEGALHQIRKSLMRDVTVAWISATYGQPLVDLVASGIPLYQVENDQVSQSGQVDHVYVLTHDRQKVQQLKRLAQVADMQALVFFEQVHDLETVAAKLVFQGIKVAVMHGQLSKQERERAFRLVQQGKVTYMLTTDMAARGLDIPDLPYIIHYNRVDSLDTYVHRSGRTGRMGKSGTVLSLVNEQELRDLERILAVSPYQLSERITFKGQLVGPQERASQQDQEGLEGPKPKPKTGTKPARKAKAAVVTKPKKKKDRHRDSKNKGKRKAKA</sequence>
<dbReference type="InterPro" id="IPR011545">
    <property type="entry name" value="DEAD/DEAH_box_helicase_dom"/>
</dbReference>
<protein>
    <submittedName>
        <fullName evidence="9">DEAD/DEAH box helicase</fullName>
    </submittedName>
</protein>
<dbReference type="PANTHER" id="PTHR47959:SF1">
    <property type="entry name" value="ATP-DEPENDENT RNA HELICASE DBPA"/>
    <property type="match status" value="1"/>
</dbReference>
<dbReference type="InterPro" id="IPR014001">
    <property type="entry name" value="Helicase_ATP-bd"/>
</dbReference>
<dbReference type="EMBL" id="JABZFV010000079">
    <property type="protein sequence ID" value="MBF0934858.1"/>
    <property type="molecule type" value="Genomic_DNA"/>
</dbReference>
<dbReference type="AlphaFoldDB" id="A0A929MNX7"/>
<dbReference type="InterPro" id="IPR027417">
    <property type="entry name" value="P-loop_NTPase"/>
</dbReference>
<dbReference type="InterPro" id="IPR044742">
    <property type="entry name" value="DEAD/DEAH_RhlB"/>
</dbReference>
<feature type="domain" description="Helicase C-terminal" evidence="8">
    <location>
        <begin position="226"/>
        <end position="377"/>
    </location>
</feature>
<evidence type="ECO:0000256" key="2">
    <source>
        <dbReference type="ARBA" id="ARBA00022801"/>
    </source>
</evidence>
<evidence type="ECO:0000256" key="1">
    <source>
        <dbReference type="ARBA" id="ARBA00022741"/>
    </source>
</evidence>
<proteinExistence type="inferred from homology"/>
<dbReference type="GO" id="GO:0016787">
    <property type="term" value="F:hydrolase activity"/>
    <property type="evidence" value="ECO:0007669"/>
    <property type="project" value="UniProtKB-KW"/>
</dbReference>
<organism evidence="9 10">
    <name type="scientific">Abiotrophia defectiva</name>
    <name type="common">Streptococcus defectivus</name>
    <dbReference type="NCBI Taxonomy" id="46125"/>
    <lineage>
        <taxon>Bacteria</taxon>
        <taxon>Bacillati</taxon>
        <taxon>Bacillota</taxon>
        <taxon>Bacilli</taxon>
        <taxon>Lactobacillales</taxon>
        <taxon>Aerococcaceae</taxon>
        <taxon>Abiotrophia</taxon>
    </lineage>
</organism>
<dbReference type="PANTHER" id="PTHR47959">
    <property type="entry name" value="ATP-DEPENDENT RNA HELICASE RHLE-RELATED"/>
    <property type="match status" value="1"/>
</dbReference>
<keyword evidence="3 9" id="KW-0347">Helicase</keyword>
<dbReference type="SMART" id="SM00490">
    <property type="entry name" value="HELICc"/>
    <property type="match status" value="1"/>
</dbReference>
<evidence type="ECO:0000256" key="3">
    <source>
        <dbReference type="ARBA" id="ARBA00022806"/>
    </source>
</evidence>
<dbReference type="SMART" id="SM00487">
    <property type="entry name" value="DEXDc"/>
    <property type="match status" value="1"/>
</dbReference>
<dbReference type="PROSITE" id="PS51192">
    <property type="entry name" value="HELICASE_ATP_BIND_1"/>
    <property type="match status" value="1"/>
</dbReference>
<dbReference type="GO" id="GO:0005524">
    <property type="term" value="F:ATP binding"/>
    <property type="evidence" value="ECO:0007669"/>
    <property type="project" value="UniProtKB-KW"/>
</dbReference>
<accession>A0A929MNX7</accession>
<dbReference type="Gene3D" id="3.40.50.300">
    <property type="entry name" value="P-loop containing nucleotide triphosphate hydrolases"/>
    <property type="match status" value="2"/>
</dbReference>
<evidence type="ECO:0000313" key="10">
    <source>
        <dbReference type="Proteomes" id="UP000757900"/>
    </source>
</evidence>
<reference evidence="9" key="1">
    <citation type="submission" date="2020-04" db="EMBL/GenBank/DDBJ databases">
        <title>Deep metagenomics examines the oral microbiome during advanced dental caries in children, revealing novel taxa and co-occurrences with host molecules.</title>
        <authorList>
            <person name="Baker J.L."/>
            <person name="Morton J.T."/>
            <person name="Dinis M."/>
            <person name="Alvarez R."/>
            <person name="Tran N.C."/>
            <person name="Knight R."/>
            <person name="Edlund A."/>
        </authorList>
    </citation>
    <scope>NUCLEOTIDE SEQUENCE</scope>
    <source>
        <strain evidence="9">JCVI_23_bin.16</strain>
    </source>
</reference>
<evidence type="ECO:0000313" key="9">
    <source>
        <dbReference type="EMBL" id="MBF0934858.1"/>
    </source>
</evidence>
<dbReference type="CDD" id="cd00268">
    <property type="entry name" value="DEADc"/>
    <property type="match status" value="1"/>
</dbReference>
<feature type="region of interest" description="Disordered" evidence="6">
    <location>
        <begin position="368"/>
        <end position="428"/>
    </location>
</feature>
<dbReference type="Proteomes" id="UP000757900">
    <property type="component" value="Unassembled WGS sequence"/>
</dbReference>
<evidence type="ECO:0000256" key="4">
    <source>
        <dbReference type="ARBA" id="ARBA00022840"/>
    </source>
</evidence>
<gene>
    <name evidence="9" type="ORF">HXK00_04335</name>
</gene>
<feature type="domain" description="Helicase ATP-binding" evidence="7">
    <location>
        <begin position="31"/>
        <end position="201"/>
    </location>
</feature>
<keyword evidence="1" id="KW-0547">Nucleotide-binding</keyword>
<dbReference type="CDD" id="cd18787">
    <property type="entry name" value="SF2_C_DEAD"/>
    <property type="match status" value="1"/>
</dbReference>
<dbReference type="GO" id="GO:0005829">
    <property type="term" value="C:cytosol"/>
    <property type="evidence" value="ECO:0007669"/>
    <property type="project" value="TreeGrafter"/>
</dbReference>
<dbReference type="InterPro" id="IPR050079">
    <property type="entry name" value="DEAD_box_RNA_helicase"/>
</dbReference>
<dbReference type="GO" id="GO:0003676">
    <property type="term" value="F:nucleic acid binding"/>
    <property type="evidence" value="ECO:0007669"/>
    <property type="project" value="InterPro"/>
</dbReference>
<dbReference type="Pfam" id="PF00271">
    <property type="entry name" value="Helicase_C"/>
    <property type="match status" value="1"/>
</dbReference>
<evidence type="ECO:0000259" key="7">
    <source>
        <dbReference type="PROSITE" id="PS51192"/>
    </source>
</evidence>
<dbReference type="Pfam" id="PF00270">
    <property type="entry name" value="DEAD"/>
    <property type="match status" value="1"/>
</dbReference>
<keyword evidence="4" id="KW-0067">ATP-binding</keyword>
<name>A0A929MNX7_ABIDE</name>
<evidence type="ECO:0000259" key="8">
    <source>
        <dbReference type="PROSITE" id="PS51194"/>
    </source>
</evidence>
<evidence type="ECO:0000256" key="6">
    <source>
        <dbReference type="SAM" id="MobiDB-lite"/>
    </source>
</evidence>
<dbReference type="PROSITE" id="PS51194">
    <property type="entry name" value="HELICASE_CTER"/>
    <property type="match status" value="1"/>
</dbReference>
<keyword evidence="2" id="KW-0378">Hydrolase</keyword>
<evidence type="ECO:0000256" key="5">
    <source>
        <dbReference type="ARBA" id="ARBA00038437"/>
    </source>
</evidence>
<comment type="caution">
    <text evidence="9">The sequence shown here is derived from an EMBL/GenBank/DDBJ whole genome shotgun (WGS) entry which is preliminary data.</text>
</comment>
<comment type="similarity">
    <text evidence="5">Belongs to the DEAD box helicase family.</text>
</comment>
<dbReference type="InterPro" id="IPR001650">
    <property type="entry name" value="Helicase_C-like"/>
</dbReference>
<dbReference type="SUPFAM" id="SSF52540">
    <property type="entry name" value="P-loop containing nucleoside triphosphate hydrolases"/>
    <property type="match status" value="1"/>
</dbReference>
<feature type="compositionally biased region" description="Basic residues" evidence="6">
    <location>
        <begin position="388"/>
        <end position="414"/>
    </location>
</feature>